<gene>
    <name evidence="1" type="primary">ORF73022</name>
</gene>
<proteinExistence type="predicted"/>
<sequence>QVVDMEVALDQVLDMEVLLDRVLDMEVALGRVVDMEVALDQAVVMIAPVEKDLVDMEDIPVQMGTDQELLVEIHHQGAKVPVLEYTRAVALEAAPALAVQVPTVEVQEANLLPTSAAAAHLVVARVVAMC</sequence>
<accession>A0A0B6ZNL2</accession>
<feature type="non-terminal residue" evidence="1">
    <location>
        <position position="1"/>
    </location>
</feature>
<dbReference type="EMBL" id="HACG01023283">
    <property type="protein sequence ID" value="CEK70148.1"/>
    <property type="molecule type" value="Transcribed_RNA"/>
</dbReference>
<reference evidence="1" key="1">
    <citation type="submission" date="2014-12" db="EMBL/GenBank/DDBJ databases">
        <title>Insight into the proteome of Arion vulgaris.</title>
        <authorList>
            <person name="Aradska J."/>
            <person name="Bulat T."/>
            <person name="Smidak R."/>
            <person name="Sarate P."/>
            <person name="Gangsoo J."/>
            <person name="Sialana F."/>
            <person name="Bilban M."/>
            <person name="Lubec G."/>
        </authorList>
    </citation>
    <scope>NUCLEOTIDE SEQUENCE</scope>
    <source>
        <tissue evidence="1">Skin</tissue>
    </source>
</reference>
<protein>
    <submittedName>
        <fullName evidence="1">Uncharacterized protein</fullName>
    </submittedName>
</protein>
<evidence type="ECO:0000313" key="1">
    <source>
        <dbReference type="EMBL" id="CEK70148.1"/>
    </source>
</evidence>
<name>A0A0B6ZNL2_9EUPU</name>
<dbReference type="AlphaFoldDB" id="A0A0B6ZNL2"/>
<organism evidence="1">
    <name type="scientific">Arion vulgaris</name>
    <dbReference type="NCBI Taxonomy" id="1028688"/>
    <lineage>
        <taxon>Eukaryota</taxon>
        <taxon>Metazoa</taxon>
        <taxon>Spiralia</taxon>
        <taxon>Lophotrochozoa</taxon>
        <taxon>Mollusca</taxon>
        <taxon>Gastropoda</taxon>
        <taxon>Heterobranchia</taxon>
        <taxon>Euthyneura</taxon>
        <taxon>Panpulmonata</taxon>
        <taxon>Eupulmonata</taxon>
        <taxon>Stylommatophora</taxon>
        <taxon>Helicina</taxon>
        <taxon>Arionoidea</taxon>
        <taxon>Arionidae</taxon>
        <taxon>Arion</taxon>
    </lineage>
</organism>